<reference evidence="2 3" key="2">
    <citation type="submission" date="2014-05" db="EMBL/GenBank/DDBJ databases">
        <title>Genome sequence of the 3-chlorobenzoate degrading bacterium Pseudomonas knackmussii B13 shows multiple evidence for horizontal gene transfer.</title>
        <authorList>
            <person name="Miyazaki R."/>
            <person name="Bertelli C."/>
            <person name="Falquet L."/>
            <person name="Robinson-Rechavi M."/>
            <person name="Gharib W."/>
            <person name="Roy S."/>
            <person name="Van der Meer J.R."/>
        </authorList>
    </citation>
    <scope>NUCLEOTIDE SEQUENCE [LARGE SCALE GENOMIC DNA]</scope>
    <source>
        <strain evidence="2 3">B13</strain>
    </source>
</reference>
<dbReference type="STRING" id="1301098.PKB_2399"/>
<dbReference type="InterPro" id="IPR050706">
    <property type="entry name" value="Cyclic-di-GMP_PDE-like"/>
</dbReference>
<dbReference type="Gene3D" id="3.20.20.450">
    <property type="entry name" value="EAL domain"/>
    <property type="match status" value="1"/>
</dbReference>
<dbReference type="EMBL" id="HG322950">
    <property type="protein sequence ID" value="CDF83746.1"/>
    <property type="molecule type" value="Genomic_DNA"/>
</dbReference>
<dbReference type="InterPro" id="IPR035919">
    <property type="entry name" value="EAL_sf"/>
</dbReference>
<dbReference type="SMART" id="SM00052">
    <property type="entry name" value="EAL"/>
    <property type="match status" value="1"/>
</dbReference>
<dbReference type="GO" id="GO:0071111">
    <property type="term" value="F:cyclic-guanylate-specific phosphodiesterase activity"/>
    <property type="evidence" value="ECO:0007669"/>
    <property type="project" value="InterPro"/>
</dbReference>
<dbReference type="PANTHER" id="PTHR33121">
    <property type="entry name" value="CYCLIC DI-GMP PHOSPHODIESTERASE PDEF"/>
    <property type="match status" value="1"/>
</dbReference>
<name>A0A024HFT6_PSEKB</name>
<evidence type="ECO:0000313" key="3">
    <source>
        <dbReference type="Proteomes" id="UP000025241"/>
    </source>
</evidence>
<gene>
    <name evidence="2" type="ORF">PKB_2399</name>
</gene>
<evidence type="ECO:0000313" key="2">
    <source>
        <dbReference type="EMBL" id="CDF83746.1"/>
    </source>
</evidence>
<dbReference type="InterPro" id="IPR001633">
    <property type="entry name" value="EAL_dom"/>
</dbReference>
<dbReference type="eggNOG" id="COG2200">
    <property type="taxonomic scope" value="Bacteria"/>
</dbReference>
<keyword evidence="3" id="KW-1185">Reference proteome</keyword>
<dbReference type="Proteomes" id="UP000025241">
    <property type="component" value="Chromosome I"/>
</dbReference>
<accession>A0A024HFT6</accession>
<reference evidence="2 3" key="1">
    <citation type="submission" date="2013-03" db="EMBL/GenBank/DDBJ databases">
        <authorList>
            <person name="Linke B."/>
        </authorList>
    </citation>
    <scope>NUCLEOTIDE SEQUENCE [LARGE SCALE GENOMIC DNA]</scope>
    <source>
        <strain evidence="2 3">B13</strain>
    </source>
</reference>
<dbReference type="OrthoDB" id="1673646at2"/>
<dbReference type="RefSeq" id="WP_052355244.1">
    <property type="nucleotide sequence ID" value="NZ_HG322950.1"/>
</dbReference>
<dbReference type="SUPFAM" id="SSF141868">
    <property type="entry name" value="EAL domain-like"/>
    <property type="match status" value="1"/>
</dbReference>
<dbReference type="AlphaFoldDB" id="A0A024HFT6"/>
<dbReference type="PROSITE" id="PS50883">
    <property type="entry name" value="EAL"/>
    <property type="match status" value="1"/>
</dbReference>
<feature type="domain" description="EAL" evidence="1">
    <location>
        <begin position="12"/>
        <end position="259"/>
    </location>
</feature>
<protein>
    <submittedName>
        <fullName evidence="2">Diguanylate phosphodiesterase</fullName>
    </submittedName>
</protein>
<organism evidence="2 3">
    <name type="scientific">Pseudomonas knackmussii (strain DSM 6978 / CCUG 54928 / LMG 23759 / B13)</name>
    <dbReference type="NCBI Taxonomy" id="1301098"/>
    <lineage>
        <taxon>Bacteria</taxon>
        <taxon>Pseudomonadati</taxon>
        <taxon>Pseudomonadota</taxon>
        <taxon>Gammaproteobacteria</taxon>
        <taxon>Pseudomonadales</taxon>
        <taxon>Pseudomonadaceae</taxon>
        <taxon>Pseudomonas</taxon>
    </lineage>
</organism>
<dbReference type="Pfam" id="PF00563">
    <property type="entry name" value="EAL"/>
    <property type="match status" value="1"/>
</dbReference>
<proteinExistence type="predicted"/>
<dbReference type="PANTHER" id="PTHR33121:SF15">
    <property type="entry name" value="BLUE LIGHT- AND TEMPERATURE-REGULATED ANTIREPRESSOR BLUF"/>
    <property type="match status" value="1"/>
</dbReference>
<dbReference type="PATRIC" id="fig|1301098.3.peg.2403"/>
<dbReference type="HOGENOM" id="CLU_000445_70_50_6"/>
<dbReference type="CDD" id="cd01948">
    <property type="entry name" value="EAL"/>
    <property type="match status" value="1"/>
</dbReference>
<dbReference type="KEGG" id="pkc:PKB_2399"/>
<sequence length="266" mass="29607">MIPTDPVLVTDRPIGCRNCRDGRKLSFEFSMAFQPIVDARTKRVFAYESLVRGTDGSGAAGILGMVSEDNRYAFDQACRVKAVELAARLAVPCYLSINFLPNAVYQAATCIRATLEAAKRFDFPTRRIIFEITENEQLVEKQHLKDILLEYKRQGFQTAIDDFGAGYSGLGLLAEFQPDIIKLDMHLIRNIHQDKARTAITEGILDICKALGIQVVAEGVETAGEFAKLRSLGVDLFQGYLFARPRFEALPAVAWPDDANVLEREA</sequence>
<evidence type="ECO:0000259" key="1">
    <source>
        <dbReference type="PROSITE" id="PS50883"/>
    </source>
</evidence>